<feature type="chain" id="PRO_5012510257" evidence="2">
    <location>
        <begin position="24"/>
        <end position="192"/>
    </location>
</feature>
<dbReference type="EMBL" id="NIPW01000006">
    <property type="protein sequence ID" value="OWJ79959.1"/>
    <property type="molecule type" value="Genomic_DNA"/>
</dbReference>
<evidence type="ECO:0000256" key="1">
    <source>
        <dbReference type="ARBA" id="ARBA00009387"/>
    </source>
</evidence>
<dbReference type="Pfam" id="PF01464">
    <property type="entry name" value="SLT"/>
    <property type="match status" value="1"/>
</dbReference>
<evidence type="ECO:0000259" key="3">
    <source>
        <dbReference type="Pfam" id="PF01464"/>
    </source>
</evidence>
<accession>A0A212AF06</accession>
<keyword evidence="5" id="KW-1185">Reference proteome</keyword>
<evidence type="ECO:0000313" key="4">
    <source>
        <dbReference type="EMBL" id="OWJ79959.1"/>
    </source>
</evidence>
<protein>
    <submittedName>
        <fullName evidence="4">Lytic transglycosylase</fullName>
    </submittedName>
</protein>
<comment type="caution">
    <text evidence="4">The sequence shown here is derived from an EMBL/GenBank/DDBJ whole genome shotgun (WGS) entry which is preliminary data.</text>
</comment>
<evidence type="ECO:0000256" key="2">
    <source>
        <dbReference type="SAM" id="SignalP"/>
    </source>
</evidence>
<comment type="similarity">
    <text evidence="1">Belongs to the virb1 family.</text>
</comment>
<dbReference type="AlphaFoldDB" id="A0A212AF06"/>
<feature type="domain" description="Transglycosylase SLT" evidence="3">
    <location>
        <begin position="84"/>
        <end position="155"/>
    </location>
</feature>
<keyword evidence="2" id="KW-0732">Signal</keyword>
<dbReference type="SUPFAM" id="SSF53955">
    <property type="entry name" value="Lysozyme-like"/>
    <property type="match status" value="1"/>
</dbReference>
<organism evidence="4 5">
    <name type="scientific">Haematobacter genomosp. 1</name>
    <dbReference type="NCBI Taxonomy" id="366618"/>
    <lineage>
        <taxon>Bacteria</taxon>
        <taxon>Pseudomonadati</taxon>
        <taxon>Pseudomonadota</taxon>
        <taxon>Alphaproteobacteria</taxon>
        <taxon>Rhodobacterales</taxon>
        <taxon>Paracoccaceae</taxon>
        <taxon>Haematobacter</taxon>
    </lineage>
</organism>
<feature type="signal peptide" evidence="2">
    <location>
        <begin position="1"/>
        <end position="23"/>
    </location>
</feature>
<proteinExistence type="inferred from homology"/>
<dbReference type="InterPro" id="IPR008258">
    <property type="entry name" value="Transglycosylase_SLT_dom_1"/>
</dbReference>
<gene>
    <name evidence="4" type="ORF">CDV49_04055</name>
</gene>
<dbReference type="InterPro" id="IPR023346">
    <property type="entry name" value="Lysozyme-like_dom_sf"/>
</dbReference>
<sequence length="192" mass="20700">MPVTSFRSLLLVALVMLPLAACSTPQSVEVPTALPVAQWDHRPEATKWTKSTLNALKAEGAVLLSAVPDDVEDFCPGYRTASTEERSAFWTGLFSSIARYESTWNPEAKGGGGRYLGLMQISPTTARYVGCEETASGLYDGASNLACAVKIAARKADRAGVAEVVSDWGPMHDPAKRAQISKWTRTQAYCQV</sequence>
<name>A0A212AF06_9RHOB</name>
<dbReference type="CDD" id="cd00254">
    <property type="entry name" value="LT-like"/>
    <property type="match status" value="1"/>
</dbReference>
<dbReference type="RefSeq" id="WP_088214292.1">
    <property type="nucleotide sequence ID" value="NZ_NIPW01000006.1"/>
</dbReference>
<reference evidence="4 5" key="1">
    <citation type="submission" date="2016-12" db="EMBL/GenBank/DDBJ databases">
        <title>Comparison of Traditional DNA-DNA Hybridization with In Silico Genomic Analysis.</title>
        <authorList>
            <person name="Nicholson A.C."/>
            <person name="Humrighouse B.W."/>
            <person name="Graziano J."/>
            <person name="Lasker B."/>
            <person name="Whitney A.M."/>
            <person name="Mcquiston J.R."/>
        </authorList>
    </citation>
    <scope>NUCLEOTIDE SEQUENCE [LARGE SCALE GENOMIC DNA]</scope>
    <source>
        <strain evidence="4 5">H2240</strain>
    </source>
</reference>
<dbReference type="Proteomes" id="UP000196878">
    <property type="component" value="Unassembled WGS sequence"/>
</dbReference>
<dbReference type="OrthoDB" id="5763339at2"/>
<evidence type="ECO:0000313" key="5">
    <source>
        <dbReference type="Proteomes" id="UP000196878"/>
    </source>
</evidence>
<dbReference type="Gene3D" id="1.10.530.10">
    <property type="match status" value="1"/>
</dbReference>